<gene>
    <name evidence="2" type="ORF">F511_31346</name>
</gene>
<keyword evidence="3" id="KW-1185">Reference proteome</keyword>
<name>A0A2Z7B9Z7_9LAMI</name>
<feature type="region of interest" description="Disordered" evidence="1">
    <location>
        <begin position="307"/>
        <end position="327"/>
    </location>
</feature>
<reference evidence="2 3" key="1">
    <citation type="journal article" date="2015" name="Proc. Natl. Acad. Sci. U.S.A.">
        <title>The resurrection genome of Boea hygrometrica: A blueprint for survival of dehydration.</title>
        <authorList>
            <person name="Xiao L."/>
            <person name="Yang G."/>
            <person name="Zhang L."/>
            <person name="Yang X."/>
            <person name="Zhao S."/>
            <person name="Ji Z."/>
            <person name="Zhou Q."/>
            <person name="Hu M."/>
            <person name="Wang Y."/>
            <person name="Chen M."/>
            <person name="Xu Y."/>
            <person name="Jin H."/>
            <person name="Xiao X."/>
            <person name="Hu G."/>
            <person name="Bao F."/>
            <person name="Hu Y."/>
            <person name="Wan P."/>
            <person name="Li L."/>
            <person name="Deng X."/>
            <person name="Kuang T."/>
            <person name="Xiang C."/>
            <person name="Zhu J.K."/>
            <person name="Oliver M.J."/>
            <person name="He Y."/>
        </authorList>
    </citation>
    <scope>NUCLEOTIDE SEQUENCE [LARGE SCALE GENOMIC DNA]</scope>
    <source>
        <strain evidence="3">cv. XS01</strain>
    </source>
</reference>
<sequence length="358" mass="39522">MMLPSVTAAEPTKIKYGPRIAFKEAVIEEISSLFSYLSLRNLSVWISVSDLAVKEEQVLQWAETDSLQTSRVQIPIVDAGAVQDLDSRPPYSAALWRLWADVCVDVVQFNIFGHLLPVGMNNLCRDVVAAGPVIDIEEISMGFLNPEIQILSSCSSSDHVISPRSERSISSSSSSSSGPLVDFTDDIPQTPPTDDVPRIEETTVFIPQIDVPPVVLPSTYITEDFSQFFIPAAVVPTADYTESFAQILDSIDQIRLEHVRTRDDIDDLKATLYSRIKNLEAAVANETQTGIATLSAQLSEIIAYMNRGRDDKKGEESSRGPTDDRSRLVKEATEVNLLREVEDQTEVVDRMSGLVLTT</sequence>
<accession>A0A2Z7B9Z7</accession>
<proteinExistence type="predicted"/>
<dbReference type="EMBL" id="KV007778">
    <property type="protein sequence ID" value="KZV30915.1"/>
    <property type="molecule type" value="Genomic_DNA"/>
</dbReference>
<protein>
    <submittedName>
        <fullName evidence="2">Uncharacterized protein</fullName>
    </submittedName>
</protein>
<evidence type="ECO:0000256" key="1">
    <source>
        <dbReference type="SAM" id="MobiDB-lite"/>
    </source>
</evidence>
<evidence type="ECO:0000313" key="3">
    <source>
        <dbReference type="Proteomes" id="UP000250235"/>
    </source>
</evidence>
<organism evidence="2 3">
    <name type="scientific">Dorcoceras hygrometricum</name>
    <dbReference type="NCBI Taxonomy" id="472368"/>
    <lineage>
        <taxon>Eukaryota</taxon>
        <taxon>Viridiplantae</taxon>
        <taxon>Streptophyta</taxon>
        <taxon>Embryophyta</taxon>
        <taxon>Tracheophyta</taxon>
        <taxon>Spermatophyta</taxon>
        <taxon>Magnoliopsida</taxon>
        <taxon>eudicotyledons</taxon>
        <taxon>Gunneridae</taxon>
        <taxon>Pentapetalae</taxon>
        <taxon>asterids</taxon>
        <taxon>lamiids</taxon>
        <taxon>Lamiales</taxon>
        <taxon>Gesneriaceae</taxon>
        <taxon>Didymocarpoideae</taxon>
        <taxon>Trichosporeae</taxon>
        <taxon>Loxocarpinae</taxon>
        <taxon>Dorcoceras</taxon>
    </lineage>
</organism>
<evidence type="ECO:0000313" key="2">
    <source>
        <dbReference type="EMBL" id="KZV30915.1"/>
    </source>
</evidence>
<feature type="compositionally biased region" description="Low complexity" evidence="1">
    <location>
        <begin position="168"/>
        <end position="177"/>
    </location>
</feature>
<dbReference type="AlphaFoldDB" id="A0A2Z7B9Z7"/>
<feature type="region of interest" description="Disordered" evidence="1">
    <location>
        <begin position="165"/>
        <end position="197"/>
    </location>
</feature>
<dbReference type="Proteomes" id="UP000250235">
    <property type="component" value="Unassembled WGS sequence"/>
</dbReference>